<dbReference type="AlphaFoldDB" id="A0ABD2XML2"/>
<keyword evidence="2 3" id="KW-0040">ANK repeat</keyword>
<sequence length="486" mass="56493">MRLLARYNFNIHEFAFADGRSALHYLADLEGSWERNYSDYYTNNIRGATMKLIQFFVKNSRKNYSDEHGYTYLHGACVAGDAMTIRRFIREGVDVNLTRYKYSPLHVAAQYKRNDVVKLLLENGADPRQLDHERSTPLHALARLRLCECGDFYSFCDHREPVDEIVDMLLKKGADIEARNCHGDTPLNLALSRFDASLAKCLLKYGASLDNLELHRLFDRNFESIELINYPLTLNVVEVMELLRSAELRLDVEARLGMIKCWIRVRGDDIGHLTRDSSVWALKYLKYEKIVDRIYIHEVFGFFISQKAMDDLREERNNLKLEISPQASEYKPEPEIINEWENQVATLNDIKLNDDVSLLRLCQMSHDKGYSIWKSTKNWSSPSLHFLEHSPMNLIVKRHVANILIRPYLELVVADLFMTDHCQLYLPYLACLKIAEYTSGEDLFRLCEHANESDLKQRPLQAGQSCQTDEENISASPVRKRQRLND</sequence>
<dbReference type="InterPro" id="IPR036770">
    <property type="entry name" value="Ankyrin_rpt-contain_sf"/>
</dbReference>
<dbReference type="PANTHER" id="PTHR24171">
    <property type="entry name" value="ANKYRIN REPEAT DOMAIN-CONTAINING PROTEIN 39-RELATED"/>
    <property type="match status" value="1"/>
</dbReference>
<reference evidence="5 6" key="1">
    <citation type="journal article" date="2024" name="bioRxiv">
        <title>A reference genome for Trichogramma kaykai: A tiny desert-dwelling parasitoid wasp with competing sex-ratio distorters.</title>
        <authorList>
            <person name="Culotta J."/>
            <person name="Lindsey A.R."/>
        </authorList>
    </citation>
    <scope>NUCLEOTIDE SEQUENCE [LARGE SCALE GENOMIC DNA]</scope>
    <source>
        <strain evidence="5 6">KSX58</strain>
    </source>
</reference>
<feature type="repeat" description="ANK" evidence="3">
    <location>
        <begin position="182"/>
        <end position="214"/>
    </location>
</feature>
<comment type="caution">
    <text evidence="5">The sequence shown here is derived from an EMBL/GenBank/DDBJ whole genome shotgun (WGS) entry which is preliminary data.</text>
</comment>
<dbReference type="EMBL" id="JBJJXI010000019">
    <property type="protein sequence ID" value="KAL3406199.1"/>
    <property type="molecule type" value="Genomic_DNA"/>
</dbReference>
<organism evidence="5 6">
    <name type="scientific">Trichogramma kaykai</name>
    <dbReference type="NCBI Taxonomy" id="54128"/>
    <lineage>
        <taxon>Eukaryota</taxon>
        <taxon>Metazoa</taxon>
        <taxon>Ecdysozoa</taxon>
        <taxon>Arthropoda</taxon>
        <taxon>Hexapoda</taxon>
        <taxon>Insecta</taxon>
        <taxon>Pterygota</taxon>
        <taxon>Neoptera</taxon>
        <taxon>Endopterygota</taxon>
        <taxon>Hymenoptera</taxon>
        <taxon>Apocrita</taxon>
        <taxon>Proctotrupomorpha</taxon>
        <taxon>Chalcidoidea</taxon>
        <taxon>Trichogrammatidae</taxon>
        <taxon>Trichogramma</taxon>
    </lineage>
</organism>
<feature type="repeat" description="ANK" evidence="3">
    <location>
        <begin position="68"/>
        <end position="100"/>
    </location>
</feature>
<name>A0ABD2XML2_9HYME</name>
<dbReference type="Pfam" id="PF12796">
    <property type="entry name" value="Ank_2"/>
    <property type="match status" value="1"/>
</dbReference>
<dbReference type="InterPro" id="IPR002110">
    <property type="entry name" value="Ankyrin_rpt"/>
</dbReference>
<dbReference type="PROSITE" id="PS50088">
    <property type="entry name" value="ANK_REPEAT"/>
    <property type="match status" value="3"/>
</dbReference>
<evidence type="ECO:0000313" key="5">
    <source>
        <dbReference type="EMBL" id="KAL3406199.1"/>
    </source>
</evidence>
<protein>
    <submittedName>
        <fullName evidence="5">Uncharacterized protein</fullName>
    </submittedName>
</protein>
<dbReference type="Pfam" id="PF00023">
    <property type="entry name" value="Ank"/>
    <property type="match status" value="1"/>
</dbReference>
<dbReference type="Proteomes" id="UP001627154">
    <property type="component" value="Unassembled WGS sequence"/>
</dbReference>
<proteinExistence type="predicted"/>
<feature type="region of interest" description="Disordered" evidence="4">
    <location>
        <begin position="458"/>
        <end position="486"/>
    </location>
</feature>
<evidence type="ECO:0000256" key="3">
    <source>
        <dbReference type="PROSITE-ProRule" id="PRU00023"/>
    </source>
</evidence>
<accession>A0ABD2XML2</accession>
<evidence type="ECO:0000256" key="2">
    <source>
        <dbReference type="ARBA" id="ARBA00023043"/>
    </source>
</evidence>
<feature type="repeat" description="ANK" evidence="3">
    <location>
        <begin position="100"/>
        <end position="132"/>
    </location>
</feature>
<dbReference type="SMART" id="SM00248">
    <property type="entry name" value="ANK"/>
    <property type="match status" value="4"/>
</dbReference>
<dbReference type="PROSITE" id="PS50297">
    <property type="entry name" value="ANK_REP_REGION"/>
    <property type="match status" value="3"/>
</dbReference>
<evidence type="ECO:0000313" key="6">
    <source>
        <dbReference type="Proteomes" id="UP001627154"/>
    </source>
</evidence>
<keyword evidence="1" id="KW-0677">Repeat</keyword>
<keyword evidence="6" id="KW-1185">Reference proteome</keyword>
<dbReference type="Gene3D" id="1.25.40.20">
    <property type="entry name" value="Ankyrin repeat-containing domain"/>
    <property type="match status" value="1"/>
</dbReference>
<gene>
    <name evidence="5" type="ORF">TKK_001570</name>
</gene>
<evidence type="ECO:0000256" key="4">
    <source>
        <dbReference type="SAM" id="MobiDB-lite"/>
    </source>
</evidence>
<evidence type="ECO:0000256" key="1">
    <source>
        <dbReference type="ARBA" id="ARBA00022737"/>
    </source>
</evidence>
<dbReference type="SUPFAM" id="SSF48403">
    <property type="entry name" value="Ankyrin repeat"/>
    <property type="match status" value="1"/>
</dbReference>